<comment type="caution">
    <text evidence="2">The sequence shown here is derived from an EMBL/GenBank/DDBJ whole genome shotgun (WGS) entry which is preliminary data.</text>
</comment>
<gene>
    <name evidence="2" type="ORF">GPL26_27365</name>
</gene>
<name>A0AA41K912_9FIRM</name>
<sequence length="407" mass="46321">MVCIENSGRNKGKAGSQMALKKQVLIVSQVIPQWYVDVLAEALGEGVHIDIITGSNVRGNVIKSPKHEADSLKSRLVCWYRHFRFVNQWMKENQSVHYDLIFAVSNPPINAYLGLKLKKKFHVPFIYMNWDIYPQVIESTIRNPAVKVICRLWHEWNSVNYPKVNQMLTIGEQMAVSINNSLREKIKITCIPIAADIGLLQPMEKQENPFCQEYGLCDKFIVLYSGKMGMGHNIEVILEAARVLQNQRKICFVFIGNGPKYPIVEQFIKENQSENIKLFPLQPDDIFPYSMACGDIGIVTQEASMAHLFMPSKVYSMMACGEAIVGICTKKDDLHSLLENNPIGIAVTDGSADTLAREILHLYMDKVTLERYKKCARITAEEKFSSITVTKQYKELFKRYMLQGEIG</sequence>
<dbReference type="GO" id="GO:0016757">
    <property type="term" value="F:glycosyltransferase activity"/>
    <property type="evidence" value="ECO:0007669"/>
    <property type="project" value="TreeGrafter"/>
</dbReference>
<dbReference type="Pfam" id="PF13692">
    <property type="entry name" value="Glyco_trans_1_4"/>
    <property type="match status" value="1"/>
</dbReference>
<organism evidence="2 3">
    <name type="scientific">Enterocloster citroniae</name>
    <dbReference type="NCBI Taxonomy" id="358743"/>
    <lineage>
        <taxon>Bacteria</taxon>
        <taxon>Bacillati</taxon>
        <taxon>Bacillota</taxon>
        <taxon>Clostridia</taxon>
        <taxon>Lachnospirales</taxon>
        <taxon>Lachnospiraceae</taxon>
        <taxon>Enterocloster</taxon>
    </lineage>
</organism>
<dbReference type="AlphaFoldDB" id="A0AA41K912"/>
<accession>A0AA41K912</accession>
<keyword evidence="1" id="KW-0808">Transferase</keyword>
<proteinExistence type="predicted"/>
<dbReference type="PANTHER" id="PTHR46401">
    <property type="entry name" value="GLYCOSYLTRANSFERASE WBBK-RELATED"/>
    <property type="match status" value="1"/>
</dbReference>
<dbReference type="GO" id="GO:0009103">
    <property type="term" value="P:lipopolysaccharide biosynthetic process"/>
    <property type="evidence" value="ECO:0007669"/>
    <property type="project" value="TreeGrafter"/>
</dbReference>
<dbReference type="CDD" id="cd03794">
    <property type="entry name" value="GT4_WbuB-like"/>
    <property type="match status" value="1"/>
</dbReference>
<evidence type="ECO:0000313" key="3">
    <source>
        <dbReference type="Proteomes" id="UP000708338"/>
    </source>
</evidence>
<evidence type="ECO:0000313" key="2">
    <source>
        <dbReference type="EMBL" id="MBT9813298.1"/>
    </source>
</evidence>
<dbReference type="PANTHER" id="PTHR46401:SF2">
    <property type="entry name" value="GLYCOSYLTRANSFERASE WBBK-RELATED"/>
    <property type="match status" value="1"/>
</dbReference>
<dbReference type="EMBL" id="WQPS01000125">
    <property type="protein sequence ID" value="MBT9813298.1"/>
    <property type="molecule type" value="Genomic_DNA"/>
</dbReference>
<evidence type="ECO:0000256" key="1">
    <source>
        <dbReference type="ARBA" id="ARBA00022679"/>
    </source>
</evidence>
<reference evidence="2" key="1">
    <citation type="journal article" date="2021" name="Gut Microbes">
        <title>A synthetic consortium of 100 gut commensals modulates the composition and function in a colon model of the microbiome of elderly subjects.</title>
        <authorList>
            <person name="Perez M."/>
            <person name="Ntemiri A."/>
            <person name="Tan H."/>
            <person name="Harris H.M.B."/>
            <person name="Roager H.M."/>
            <person name="Ribiere C."/>
            <person name="O'Toole P.W."/>
        </authorList>
    </citation>
    <scope>NUCLEOTIDE SEQUENCE</scope>
    <source>
        <strain evidence="2">MCC335</strain>
    </source>
</reference>
<dbReference type="Gene3D" id="3.40.50.2000">
    <property type="entry name" value="Glycogen Phosphorylase B"/>
    <property type="match status" value="2"/>
</dbReference>
<dbReference type="SUPFAM" id="SSF53756">
    <property type="entry name" value="UDP-Glycosyltransferase/glycogen phosphorylase"/>
    <property type="match status" value="1"/>
</dbReference>
<dbReference type="Proteomes" id="UP000708338">
    <property type="component" value="Unassembled WGS sequence"/>
</dbReference>
<protein>
    <submittedName>
        <fullName evidence="2">Glycosyltransferase</fullName>
    </submittedName>
</protein>